<feature type="region of interest" description="Disordered" evidence="3">
    <location>
        <begin position="1"/>
        <end position="32"/>
    </location>
</feature>
<keyword evidence="1" id="KW-0677">Repeat</keyword>
<dbReference type="Gene3D" id="3.30.70.330">
    <property type="match status" value="3"/>
</dbReference>
<dbReference type="InterPro" id="IPR012677">
    <property type="entry name" value="Nucleotide-bd_a/b_plait_sf"/>
</dbReference>
<dbReference type="VEuPathDB" id="VectorBase:AALB20_033588"/>
<accession>A0A182F981</accession>
<reference evidence="4 5" key="1">
    <citation type="journal article" date="2017" name="G3 (Bethesda)">
        <title>The Physical Genome Mapping of Anopheles albimanus Corrected Scaffold Misassemblies and Identified Interarm Rearrangements in Genus Anopheles.</title>
        <authorList>
            <person name="Artemov G.N."/>
            <person name="Peery A.N."/>
            <person name="Jiang X."/>
            <person name="Tu Z."/>
            <person name="Stegniy V.N."/>
            <person name="Sharakhova M.V."/>
            <person name="Sharakhov I.V."/>
        </authorList>
    </citation>
    <scope>NUCLEOTIDE SEQUENCE [LARGE SCALE GENOMIC DNA]</scope>
    <source>
        <strain evidence="4 5">ALBI9_A</strain>
    </source>
</reference>
<reference evidence="4" key="2">
    <citation type="submission" date="2022-08" db="UniProtKB">
        <authorList>
            <consortium name="EnsemblMetazoa"/>
        </authorList>
    </citation>
    <scope>IDENTIFICATION</scope>
    <source>
        <strain evidence="4">STECLA/ALBI9_A</strain>
    </source>
</reference>
<evidence type="ECO:0000256" key="3">
    <source>
        <dbReference type="SAM" id="MobiDB-lite"/>
    </source>
</evidence>
<dbReference type="Proteomes" id="UP000069272">
    <property type="component" value="Chromosome 2R"/>
</dbReference>
<dbReference type="PROSITE" id="PS50102">
    <property type="entry name" value="RRM"/>
    <property type="match status" value="1"/>
</dbReference>
<dbReference type="EnsemblMetazoa" id="AALB003055-RA">
    <property type="protein sequence ID" value="AALB003055-PA"/>
    <property type="gene ID" value="AALB003055"/>
</dbReference>
<keyword evidence="2" id="KW-0694">RNA-binding</keyword>
<dbReference type="Pfam" id="PF00076">
    <property type="entry name" value="RRM_1"/>
    <property type="match status" value="2"/>
</dbReference>
<feature type="region of interest" description="Disordered" evidence="3">
    <location>
        <begin position="220"/>
        <end position="258"/>
    </location>
</feature>
<dbReference type="InterPro" id="IPR000504">
    <property type="entry name" value="RRM_dom"/>
</dbReference>
<name>A0A182F981_ANOAL</name>
<feature type="region of interest" description="Disordered" evidence="3">
    <location>
        <begin position="328"/>
        <end position="349"/>
    </location>
</feature>
<dbReference type="STRING" id="7167.A0A182F981"/>
<evidence type="ECO:0000256" key="2">
    <source>
        <dbReference type="ARBA" id="ARBA00022884"/>
    </source>
</evidence>
<dbReference type="InterPro" id="IPR050666">
    <property type="entry name" value="ESRP"/>
</dbReference>
<dbReference type="AlphaFoldDB" id="A0A182F981"/>
<dbReference type="GO" id="GO:0003723">
    <property type="term" value="F:RNA binding"/>
    <property type="evidence" value="ECO:0007669"/>
    <property type="project" value="UniProtKB-UniRule"/>
</dbReference>
<dbReference type="SMART" id="SM00360">
    <property type="entry name" value="RRM"/>
    <property type="match status" value="3"/>
</dbReference>
<feature type="compositionally biased region" description="Low complexity" evidence="3">
    <location>
        <begin position="240"/>
        <end position="256"/>
    </location>
</feature>
<dbReference type="CDD" id="cd12254">
    <property type="entry name" value="RRM_hnRNPH_ESRPs_RBM12_like"/>
    <property type="match status" value="1"/>
</dbReference>
<feature type="compositionally biased region" description="Gly residues" evidence="3">
    <location>
        <begin position="337"/>
        <end position="349"/>
    </location>
</feature>
<evidence type="ECO:0000256" key="1">
    <source>
        <dbReference type="ARBA" id="ARBA00022737"/>
    </source>
</evidence>
<dbReference type="VEuPathDB" id="VectorBase:AALB003055"/>
<evidence type="ECO:0000313" key="4">
    <source>
        <dbReference type="EnsemblMetazoa" id="AALB003055-PA"/>
    </source>
</evidence>
<organism evidence="4 5">
    <name type="scientific">Anopheles albimanus</name>
    <name type="common">New world malaria mosquito</name>
    <dbReference type="NCBI Taxonomy" id="7167"/>
    <lineage>
        <taxon>Eukaryota</taxon>
        <taxon>Metazoa</taxon>
        <taxon>Ecdysozoa</taxon>
        <taxon>Arthropoda</taxon>
        <taxon>Hexapoda</taxon>
        <taxon>Insecta</taxon>
        <taxon>Pterygota</taxon>
        <taxon>Neoptera</taxon>
        <taxon>Endopterygota</taxon>
        <taxon>Diptera</taxon>
        <taxon>Nematocera</taxon>
        <taxon>Culicoidea</taxon>
        <taxon>Culicidae</taxon>
        <taxon>Anophelinae</taxon>
        <taxon>Anopheles</taxon>
    </lineage>
</organism>
<evidence type="ECO:0000313" key="5">
    <source>
        <dbReference type="Proteomes" id="UP000069272"/>
    </source>
</evidence>
<feature type="compositionally biased region" description="Polar residues" evidence="3">
    <location>
        <begin position="1"/>
        <end position="12"/>
    </location>
</feature>
<keyword evidence="5" id="KW-1185">Reference proteome</keyword>
<dbReference type="PANTHER" id="PTHR13976">
    <property type="entry name" value="HETEROGENEOUS NUCLEAR RIBONUCLEOPROTEIN-RELATED"/>
    <property type="match status" value="1"/>
</dbReference>
<protein>
    <submittedName>
        <fullName evidence="4">Uncharacterized protein</fullName>
    </submittedName>
</protein>
<sequence>MTDIANLQQQDNSSYSGGGESGSMSGFDQNQGPVVNADGSVYLRLRGLPWSITEEEIREFLHGVNIQLVHIGTNPHTKRQTGDAYIRVASLGDRARAFSRNKQSIGHRYIEIFNATEEQYEMSLQEIDDGEDGGPVVKMRGLPWSSTKEEIEQFFNGLTIKNGYNGILLLLDNLGRASGEAIVEFASEADAESAMSKHKEKIGNRYIELFRSNTRELRRAEKRMRRITPYSRNDRGSGQGYQNNNSGGYGQDYSDGSMGGGGGGGGGGWNDRNDGGYGNGGNGYGMNSNNSSNNMYSSGNNGNSGSNMGNNLGNFDFLRLLQDQLTERGGNTTYGSARGGSPSGGMNSGGGVGVGLNNYNSSGGNGGNGGGYGGGGGGGDMQSMMGGGGSGGYRSSGQMSSNNSYSSYSTNCGGNGGSMGGSYNNSNYGYGSGGGGNGGGSGYNTMNNYAGNDFAGDEPNLYCVHLRGMPFSCDEQDIYDFFMPLTPVKCVVQMNSRKRPSGEGDAYFETKEDAIKAMRKDKEKMGSRYIELFAGQRNFAALGGSGGGGGIGGGFPKKYFN</sequence>
<proteinExistence type="predicted"/>
<dbReference type="InterPro" id="IPR035979">
    <property type="entry name" value="RBD_domain_sf"/>
</dbReference>
<dbReference type="SUPFAM" id="SSF54928">
    <property type="entry name" value="RNA-binding domain, RBD"/>
    <property type="match status" value="3"/>
</dbReference>